<protein>
    <submittedName>
        <fullName evidence="3">YARHG domain-containing protein</fullName>
    </submittedName>
</protein>
<dbReference type="InterPro" id="IPR025582">
    <property type="entry name" value="YARHG_dom"/>
</dbReference>
<evidence type="ECO:0000313" key="4">
    <source>
        <dbReference type="Proteomes" id="UP000501868"/>
    </source>
</evidence>
<evidence type="ECO:0000313" key="3">
    <source>
        <dbReference type="EMBL" id="QIZ05628.1"/>
    </source>
</evidence>
<dbReference type="Gene3D" id="1.20.58.1690">
    <property type="match status" value="2"/>
</dbReference>
<dbReference type="EMBL" id="CP051128">
    <property type="protein sequence ID" value="QIZ05628.1"/>
    <property type="molecule type" value="Genomic_DNA"/>
</dbReference>
<reference evidence="3 4" key="1">
    <citation type="submission" date="2020-04" db="EMBL/GenBank/DDBJ databases">
        <title>Genome-Wide Identification of 5-Methylcytosine Sites in Bacterial Genomes By High-Throughput Sequencing of MspJI Restriction Fragments.</title>
        <authorList>
            <person name="Wu V."/>
        </authorList>
    </citation>
    <scope>NUCLEOTIDE SEQUENCE [LARGE SCALE GENOMIC DNA]</scope>
    <source>
        <strain evidence="3 4">S2</strain>
    </source>
</reference>
<evidence type="ECO:0000256" key="1">
    <source>
        <dbReference type="SAM" id="MobiDB-lite"/>
    </source>
</evidence>
<accession>A0A6H1NWI3</accession>
<evidence type="ECO:0000259" key="2">
    <source>
        <dbReference type="SMART" id="SM01324"/>
    </source>
</evidence>
<dbReference type="PANTHER" id="PTHR40038:SF1">
    <property type="entry name" value="MEMBRANE-ASSOCIATED PROTEIN TCAA"/>
    <property type="match status" value="1"/>
</dbReference>
<name>A0A6H1NWI3_PRIMG</name>
<dbReference type="Proteomes" id="UP000501868">
    <property type="component" value="Chromosome"/>
</dbReference>
<organism evidence="3 4">
    <name type="scientific">Priestia megaterium</name>
    <name type="common">Bacillus megaterium</name>
    <dbReference type="NCBI Taxonomy" id="1404"/>
    <lineage>
        <taxon>Bacteria</taxon>
        <taxon>Bacillati</taxon>
        <taxon>Bacillota</taxon>
        <taxon>Bacilli</taxon>
        <taxon>Bacillales</taxon>
        <taxon>Bacillaceae</taxon>
        <taxon>Priestia</taxon>
    </lineage>
</organism>
<sequence length="219" mass="25130">MGYRLFASGDGNDSSYEKEVASTDGVVEPVSGEDVEQVKEVDLSTDSDSDSGNYILSESEYKRLTESDLADLSLEDLRLARNELYARHGYIFKSEDLNSYFKQKSWYHSDPSFAESALSETEKYNAKFILSKERPGFILSESEYKRLTESDIADLSLEDLRLARNEIYARHGYIFKSEELNSYFKQKSWYNPDTSFDGSLSEIEKSNAELIQSRERSLQ</sequence>
<reference evidence="3 4" key="2">
    <citation type="submission" date="2020-04" db="EMBL/GenBank/DDBJ databases">
        <authorList>
            <person name="Fomenkov A."/>
            <person name="Anton B.P."/>
            <person name="Roberts R.J."/>
        </authorList>
    </citation>
    <scope>NUCLEOTIDE SEQUENCE [LARGE SCALE GENOMIC DNA]</scope>
    <source>
        <strain evidence="3 4">S2</strain>
    </source>
</reference>
<dbReference type="AlphaFoldDB" id="A0A6H1NWI3"/>
<feature type="domain" description="YARHG" evidence="2">
    <location>
        <begin position="135"/>
        <end position="216"/>
    </location>
</feature>
<dbReference type="SMART" id="SM01324">
    <property type="entry name" value="YARHG"/>
    <property type="match status" value="2"/>
</dbReference>
<proteinExistence type="predicted"/>
<dbReference type="Pfam" id="PF13308">
    <property type="entry name" value="YARHG"/>
    <property type="match status" value="2"/>
</dbReference>
<dbReference type="PANTHER" id="PTHR40038">
    <property type="entry name" value="MEMBRANE-ASSOCIATED PROTEIN TCAA"/>
    <property type="match status" value="1"/>
</dbReference>
<feature type="region of interest" description="Disordered" evidence="1">
    <location>
        <begin position="1"/>
        <end position="54"/>
    </location>
</feature>
<dbReference type="InterPro" id="IPR038434">
    <property type="entry name" value="YARHG_sf"/>
</dbReference>
<gene>
    <name evidence="3" type="ORF">HFZ78_01780</name>
</gene>
<feature type="domain" description="YARHG" evidence="2">
    <location>
        <begin position="52"/>
        <end position="134"/>
    </location>
</feature>